<dbReference type="InterPro" id="IPR029510">
    <property type="entry name" value="Ald_DH_CS_GLU"/>
</dbReference>
<dbReference type="AlphaFoldDB" id="A0AAD9CXF0"/>
<dbReference type="InterPro" id="IPR015590">
    <property type="entry name" value="Aldehyde_DH_dom"/>
</dbReference>
<comment type="similarity">
    <text evidence="1 4">Belongs to the aldehyde dehydrogenase family.</text>
</comment>
<feature type="active site" evidence="3">
    <location>
        <position position="236"/>
    </location>
</feature>
<evidence type="ECO:0000259" key="5">
    <source>
        <dbReference type="Pfam" id="PF00171"/>
    </source>
</evidence>
<name>A0AAD9CXF0_PAPLA</name>
<dbReference type="Gene3D" id="3.40.309.10">
    <property type="entry name" value="Aldehyde Dehydrogenase, Chain A, domain 2"/>
    <property type="match status" value="1"/>
</dbReference>
<dbReference type="InterPro" id="IPR016162">
    <property type="entry name" value="Ald_DH_N"/>
</dbReference>
<dbReference type="FunFam" id="3.40.309.10:FF:000009">
    <property type="entry name" value="Aldehyde dehydrogenase A"/>
    <property type="match status" value="1"/>
</dbReference>
<evidence type="ECO:0000256" key="1">
    <source>
        <dbReference type="ARBA" id="ARBA00009986"/>
    </source>
</evidence>
<dbReference type="SUPFAM" id="SSF53720">
    <property type="entry name" value="ALDH-like"/>
    <property type="match status" value="1"/>
</dbReference>
<dbReference type="Proteomes" id="UP001182556">
    <property type="component" value="Unassembled WGS sequence"/>
</dbReference>
<dbReference type="PANTHER" id="PTHR11699">
    <property type="entry name" value="ALDEHYDE DEHYDROGENASE-RELATED"/>
    <property type="match status" value="1"/>
</dbReference>
<accession>A0AAD9CXF0</accession>
<dbReference type="EMBL" id="JAODAN010000006">
    <property type="protein sequence ID" value="KAK1923719.1"/>
    <property type="molecule type" value="Genomic_DNA"/>
</dbReference>
<keyword evidence="2 4" id="KW-0560">Oxidoreductase</keyword>
<feature type="domain" description="Aldehyde dehydrogenase" evidence="5">
    <location>
        <begin position="7"/>
        <end position="466"/>
    </location>
</feature>
<evidence type="ECO:0000256" key="2">
    <source>
        <dbReference type="ARBA" id="ARBA00023002"/>
    </source>
</evidence>
<evidence type="ECO:0000313" key="7">
    <source>
        <dbReference type="Proteomes" id="UP001182556"/>
    </source>
</evidence>
<dbReference type="InterPro" id="IPR016161">
    <property type="entry name" value="Ald_DH/histidinol_DH"/>
</dbReference>
<proteinExistence type="inferred from homology"/>
<dbReference type="Pfam" id="PF00171">
    <property type="entry name" value="Aldedh"/>
    <property type="match status" value="1"/>
</dbReference>
<organism evidence="6 7">
    <name type="scientific">Papiliotrema laurentii</name>
    <name type="common">Cryptococcus laurentii</name>
    <dbReference type="NCBI Taxonomy" id="5418"/>
    <lineage>
        <taxon>Eukaryota</taxon>
        <taxon>Fungi</taxon>
        <taxon>Dikarya</taxon>
        <taxon>Basidiomycota</taxon>
        <taxon>Agaricomycotina</taxon>
        <taxon>Tremellomycetes</taxon>
        <taxon>Tremellales</taxon>
        <taxon>Rhynchogastremaceae</taxon>
        <taxon>Papiliotrema</taxon>
    </lineage>
</organism>
<dbReference type="Gene3D" id="3.40.605.10">
    <property type="entry name" value="Aldehyde Dehydrogenase, Chain A, domain 1"/>
    <property type="match status" value="1"/>
</dbReference>
<evidence type="ECO:0000313" key="6">
    <source>
        <dbReference type="EMBL" id="KAK1923719.1"/>
    </source>
</evidence>
<evidence type="ECO:0000256" key="4">
    <source>
        <dbReference type="RuleBase" id="RU003345"/>
    </source>
</evidence>
<sequence>MTAQIQTTISPYTQQPILTRPLLSDQELDNAIGEAVKAGKGWKKVPVEERIAIAEKWLVEFEKMTDLMAEDITLQMGRPISSAKGEIAGTLYRARHLIKIARDCLKPVPQDVDSAHMKMMIVKQPLGVVGIITPWNFPHLTTVNSVLPAILSGNAVLLKPAPQTPSPAERILTTWLAAGLPNNVLQVLHLSQDSVLQKFVPDPRVDFVAFTGSVKGGRAVQEAAALGKGFKGVALELGGKDPAYVREDADPEWTAEQLVDGAMFNSGQSCCSVERIYVHSAVYDAFVKKFVEVARAYKLGDPTDPSTSLGPVVSLASAERIRKQVKDAVASGAVLALGEDAFEGAKEGTTLVGPQVLVNVDHSMEIMMEETFGPVVGIMKVESDDEALALMNDSPYGLTSSVWTSPTDPDSLAVFNHFVEELECGLVYLNRADAVEPALPWTGQKDTGRGISLSTLGFDQLTRAKGVCMKLGQ</sequence>
<comment type="caution">
    <text evidence="6">The sequence shown here is derived from an EMBL/GenBank/DDBJ whole genome shotgun (WGS) entry which is preliminary data.</text>
</comment>
<dbReference type="GO" id="GO:0016620">
    <property type="term" value="F:oxidoreductase activity, acting on the aldehyde or oxo group of donors, NAD or NADP as acceptor"/>
    <property type="evidence" value="ECO:0007669"/>
    <property type="project" value="InterPro"/>
</dbReference>
<protein>
    <submittedName>
        <fullName evidence="6">Aldehyde/histidinol dehydrogenase</fullName>
    </submittedName>
</protein>
<gene>
    <name evidence="6" type="ORF">DB88DRAFT_492162</name>
</gene>
<evidence type="ECO:0000256" key="3">
    <source>
        <dbReference type="PROSITE-ProRule" id="PRU10007"/>
    </source>
</evidence>
<dbReference type="PROSITE" id="PS00687">
    <property type="entry name" value="ALDEHYDE_DEHYDR_GLU"/>
    <property type="match status" value="1"/>
</dbReference>
<reference evidence="6" key="1">
    <citation type="submission" date="2023-02" db="EMBL/GenBank/DDBJ databases">
        <title>Identification and recombinant expression of a fungal hydrolase from Papiliotrema laurentii that hydrolyzes apple cutin and clears colloidal polyester polyurethane.</title>
        <authorList>
            <consortium name="DOE Joint Genome Institute"/>
            <person name="Roman V.A."/>
            <person name="Bojanowski C."/>
            <person name="Crable B.R."/>
            <person name="Wagner D.N."/>
            <person name="Hung C.S."/>
            <person name="Nadeau L.J."/>
            <person name="Schratz L."/>
            <person name="Haridas S."/>
            <person name="Pangilinan J."/>
            <person name="Lipzen A."/>
            <person name="Na H."/>
            <person name="Yan M."/>
            <person name="Ng V."/>
            <person name="Grigoriev I.V."/>
            <person name="Spatafora J.W."/>
            <person name="Barlow D."/>
            <person name="Biffinger J."/>
            <person name="Kelley-Loughnane N."/>
            <person name="Varaljay V.A."/>
            <person name="Crookes-Goodson W.J."/>
        </authorList>
    </citation>
    <scope>NUCLEOTIDE SEQUENCE</scope>
    <source>
        <strain evidence="6">5307AH</strain>
    </source>
</reference>
<dbReference type="CDD" id="cd07102">
    <property type="entry name" value="ALDH_EDX86601"/>
    <property type="match status" value="1"/>
</dbReference>
<dbReference type="InterPro" id="IPR016163">
    <property type="entry name" value="Ald_DH_C"/>
</dbReference>
<keyword evidence="7" id="KW-1185">Reference proteome</keyword>